<dbReference type="Proteomes" id="UP000828390">
    <property type="component" value="Unassembled WGS sequence"/>
</dbReference>
<sequence>MSGFRQGSGTIEQGTAFGCKTFIHSSRYVQLVPNPSYPVASPSTEPVLSQFDQIRTQFFFIRCAVVTRSKAVLTSFFYVLKRDDRKKIWSRLKVLKHLSRSTPFQAVHNVRRQFVTRCYYDRSVLTQFEPV</sequence>
<reference evidence="1" key="2">
    <citation type="submission" date="2020-11" db="EMBL/GenBank/DDBJ databases">
        <authorList>
            <person name="McCartney M.A."/>
            <person name="Auch B."/>
            <person name="Kono T."/>
            <person name="Mallez S."/>
            <person name="Becker A."/>
            <person name="Gohl D.M."/>
            <person name="Silverstein K.A.T."/>
            <person name="Koren S."/>
            <person name="Bechman K.B."/>
            <person name="Herman A."/>
            <person name="Abrahante J.E."/>
            <person name="Garbe J."/>
        </authorList>
    </citation>
    <scope>NUCLEOTIDE SEQUENCE</scope>
    <source>
        <strain evidence="1">Duluth1</strain>
        <tissue evidence="1">Whole animal</tissue>
    </source>
</reference>
<evidence type="ECO:0000313" key="2">
    <source>
        <dbReference type="Proteomes" id="UP000828390"/>
    </source>
</evidence>
<protein>
    <submittedName>
        <fullName evidence="1">Uncharacterized protein</fullName>
    </submittedName>
</protein>
<accession>A0A9D4KKX2</accession>
<dbReference type="EMBL" id="JAIWYP010000004">
    <property type="protein sequence ID" value="KAH3841389.1"/>
    <property type="molecule type" value="Genomic_DNA"/>
</dbReference>
<dbReference type="AlphaFoldDB" id="A0A9D4KKX2"/>
<gene>
    <name evidence="1" type="ORF">DPMN_114848</name>
</gene>
<reference evidence="1" key="1">
    <citation type="journal article" date="2019" name="bioRxiv">
        <title>The Genome of the Zebra Mussel, Dreissena polymorpha: A Resource for Invasive Species Research.</title>
        <authorList>
            <person name="McCartney M.A."/>
            <person name="Auch B."/>
            <person name="Kono T."/>
            <person name="Mallez S."/>
            <person name="Zhang Y."/>
            <person name="Obille A."/>
            <person name="Becker A."/>
            <person name="Abrahante J.E."/>
            <person name="Garbe J."/>
            <person name="Badalamenti J.P."/>
            <person name="Herman A."/>
            <person name="Mangelson H."/>
            <person name="Liachko I."/>
            <person name="Sullivan S."/>
            <person name="Sone E.D."/>
            <person name="Koren S."/>
            <person name="Silverstein K.A.T."/>
            <person name="Beckman K.B."/>
            <person name="Gohl D.M."/>
        </authorList>
    </citation>
    <scope>NUCLEOTIDE SEQUENCE</scope>
    <source>
        <strain evidence="1">Duluth1</strain>
        <tissue evidence="1">Whole animal</tissue>
    </source>
</reference>
<name>A0A9D4KKX2_DREPO</name>
<organism evidence="1 2">
    <name type="scientific">Dreissena polymorpha</name>
    <name type="common">Zebra mussel</name>
    <name type="synonym">Mytilus polymorpha</name>
    <dbReference type="NCBI Taxonomy" id="45954"/>
    <lineage>
        <taxon>Eukaryota</taxon>
        <taxon>Metazoa</taxon>
        <taxon>Spiralia</taxon>
        <taxon>Lophotrochozoa</taxon>
        <taxon>Mollusca</taxon>
        <taxon>Bivalvia</taxon>
        <taxon>Autobranchia</taxon>
        <taxon>Heteroconchia</taxon>
        <taxon>Euheterodonta</taxon>
        <taxon>Imparidentia</taxon>
        <taxon>Neoheterodontei</taxon>
        <taxon>Myida</taxon>
        <taxon>Dreissenoidea</taxon>
        <taxon>Dreissenidae</taxon>
        <taxon>Dreissena</taxon>
    </lineage>
</organism>
<keyword evidence="2" id="KW-1185">Reference proteome</keyword>
<evidence type="ECO:0000313" key="1">
    <source>
        <dbReference type="EMBL" id="KAH3841389.1"/>
    </source>
</evidence>
<proteinExistence type="predicted"/>
<comment type="caution">
    <text evidence="1">The sequence shown here is derived from an EMBL/GenBank/DDBJ whole genome shotgun (WGS) entry which is preliminary data.</text>
</comment>